<name>A0A3P7NY09_DIBLA</name>
<accession>A0A3P7NY09</accession>
<proteinExistence type="predicted"/>
<sequence>MESPIITACWASFMLPKKYEDEFEVMHLLFDPSADAERTLQRGVCVFESQRCTFVEESGTPFLARLPFHVEAAWPLKSGVLLERRLTSTERTGSSFQASVKSGASLPFWSPFNSPCVTSLSKESPLDLPSTFTLFLMTHPLDEMTPVLLKVPAGSSDCQPRLGFANDVNQRIVGTIEALSLVITFNSKNRKYSIWQIGKAIKEASLKQIVSHDYAHLYSVGEDGRITVAPKALTDDPGISIPVCNAGVVQTPSAVPLKSDRPSFFTPAGSTVGETFSGTPSGCRPFFASPAPYLSPFRASLQRLKAA</sequence>
<dbReference type="OrthoDB" id="26401at2759"/>
<feature type="domain" description="Anaphase-promoting complex subunit 1 N-terminal" evidence="4">
    <location>
        <begin position="3"/>
        <end position="197"/>
    </location>
</feature>
<dbReference type="InterPro" id="IPR024990">
    <property type="entry name" value="Apc1"/>
</dbReference>
<evidence type="ECO:0000313" key="6">
    <source>
        <dbReference type="Proteomes" id="UP000281553"/>
    </source>
</evidence>
<dbReference type="GO" id="GO:0051301">
    <property type="term" value="P:cell division"/>
    <property type="evidence" value="ECO:0007669"/>
    <property type="project" value="UniProtKB-KW"/>
</dbReference>
<evidence type="ECO:0000256" key="3">
    <source>
        <dbReference type="ARBA" id="ARBA00023306"/>
    </source>
</evidence>
<protein>
    <recommendedName>
        <fullName evidence="4">Anaphase-promoting complex subunit 1 N-terminal domain-containing protein</fullName>
    </recommendedName>
</protein>
<evidence type="ECO:0000256" key="1">
    <source>
        <dbReference type="ARBA" id="ARBA00022618"/>
    </source>
</evidence>
<dbReference type="Pfam" id="PF12859">
    <property type="entry name" value="ANAPC1"/>
    <property type="match status" value="1"/>
</dbReference>
<evidence type="ECO:0000313" key="5">
    <source>
        <dbReference type="EMBL" id="VDN34931.1"/>
    </source>
</evidence>
<organism evidence="5 6">
    <name type="scientific">Dibothriocephalus latus</name>
    <name type="common">Fish tapeworm</name>
    <name type="synonym">Diphyllobothrium latum</name>
    <dbReference type="NCBI Taxonomy" id="60516"/>
    <lineage>
        <taxon>Eukaryota</taxon>
        <taxon>Metazoa</taxon>
        <taxon>Spiralia</taxon>
        <taxon>Lophotrochozoa</taxon>
        <taxon>Platyhelminthes</taxon>
        <taxon>Cestoda</taxon>
        <taxon>Eucestoda</taxon>
        <taxon>Diphyllobothriidea</taxon>
        <taxon>Diphyllobothriidae</taxon>
        <taxon>Dibothriocephalus</taxon>
    </lineage>
</organism>
<dbReference type="PANTHER" id="PTHR12827:SF3">
    <property type="entry name" value="ANAPHASE-PROMOTING COMPLEX SUBUNIT 1"/>
    <property type="match status" value="1"/>
</dbReference>
<dbReference type="PANTHER" id="PTHR12827">
    <property type="entry name" value="MEIOTIC CHECKPOINT REGULATOR TSG24 FAMILY MEMBER"/>
    <property type="match status" value="1"/>
</dbReference>
<feature type="non-terminal residue" evidence="5">
    <location>
        <position position="307"/>
    </location>
</feature>
<keyword evidence="3" id="KW-0131">Cell cycle</keyword>
<keyword evidence="1" id="KW-0132">Cell division</keyword>
<dbReference type="InterPro" id="IPR049255">
    <property type="entry name" value="Apc1_N"/>
</dbReference>
<dbReference type="GO" id="GO:0060090">
    <property type="term" value="F:molecular adaptor activity"/>
    <property type="evidence" value="ECO:0007669"/>
    <property type="project" value="TreeGrafter"/>
</dbReference>
<dbReference type="GO" id="GO:0031145">
    <property type="term" value="P:anaphase-promoting complex-dependent catabolic process"/>
    <property type="evidence" value="ECO:0007669"/>
    <property type="project" value="TreeGrafter"/>
</dbReference>
<gene>
    <name evidence="5" type="ORF">DILT_LOCUS16636</name>
</gene>
<evidence type="ECO:0000259" key="4">
    <source>
        <dbReference type="Pfam" id="PF12859"/>
    </source>
</evidence>
<dbReference type="AlphaFoldDB" id="A0A3P7NY09"/>
<reference evidence="5 6" key="1">
    <citation type="submission" date="2018-11" db="EMBL/GenBank/DDBJ databases">
        <authorList>
            <consortium name="Pathogen Informatics"/>
        </authorList>
    </citation>
    <scope>NUCLEOTIDE SEQUENCE [LARGE SCALE GENOMIC DNA]</scope>
</reference>
<dbReference type="GO" id="GO:0070979">
    <property type="term" value="P:protein K11-linked ubiquitination"/>
    <property type="evidence" value="ECO:0007669"/>
    <property type="project" value="TreeGrafter"/>
</dbReference>
<dbReference type="GO" id="GO:0005680">
    <property type="term" value="C:anaphase-promoting complex"/>
    <property type="evidence" value="ECO:0007669"/>
    <property type="project" value="InterPro"/>
</dbReference>
<dbReference type="EMBL" id="UYRU01086184">
    <property type="protein sequence ID" value="VDN34931.1"/>
    <property type="molecule type" value="Genomic_DNA"/>
</dbReference>
<dbReference type="GO" id="GO:0007091">
    <property type="term" value="P:metaphase/anaphase transition of mitotic cell cycle"/>
    <property type="evidence" value="ECO:0007669"/>
    <property type="project" value="TreeGrafter"/>
</dbReference>
<keyword evidence="6" id="KW-1185">Reference proteome</keyword>
<dbReference type="Proteomes" id="UP000281553">
    <property type="component" value="Unassembled WGS sequence"/>
</dbReference>
<keyword evidence="2" id="KW-0498">Mitosis</keyword>
<evidence type="ECO:0000256" key="2">
    <source>
        <dbReference type="ARBA" id="ARBA00022776"/>
    </source>
</evidence>